<dbReference type="AlphaFoldDB" id="A0A9Q9MCS8"/>
<accession>A0A9Q9MCS8</accession>
<dbReference type="OrthoDB" id="257692at2"/>
<reference evidence="2" key="1">
    <citation type="submission" date="2021-04" db="EMBL/GenBank/DDBJ databases">
        <title>Dactylosporangium aurantiacum NRRL B-8018 full assembly.</title>
        <authorList>
            <person name="Hartkoorn R.C."/>
            <person name="Beaudoing E."/>
            <person name="Hot D."/>
        </authorList>
    </citation>
    <scope>NUCLEOTIDE SEQUENCE</scope>
    <source>
        <strain evidence="2">NRRL B-8018</strain>
    </source>
</reference>
<name>A0A9Q9MCS8_9ACTN</name>
<evidence type="ECO:0000313" key="3">
    <source>
        <dbReference type="Proteomes" id="UP001058003"/>
    </source>
</evidence>
<dbReference type="Proteomes" id="UP001058003">
    <property type="component" value="Chromosome"/>
</dbReference>
<evidence type="ECO:0000313" key="2">
    <source>
        <dbReference type="EMBL" id="UWZ54323.1"/>
    </source>
</evidence>
<feature type="region of interest" description="Disordered" evidence="1">
    <location>
        <begin position="76"/>
        <end position="105"/>
    </location>
</feature>
<sequence>MLALACYGAAHSFAQAGLSALKPPLPFPDDAGELPADAVPVQPGAAGARPVMVTAFVGLKFLTSGMHALDARTAAAAPAKREQQEADAGSAAVPAASVSAGPAPSRQLAWTPRPFVGEPHEKFQVFRPIEGNFQVNIIHPIGDLFYDLLLVGNIGA</sequence>
<gene>
    <name evidence="2" type="ORF">Daura_49055</name>
</gene>
<organism evidence="2 3">
    <name type="scientific">Dactylosporangium aurantiacum</name>
    <dbReference type="NCBI Taxonomy" id="35754"/>
    <lineage>
        <taxon>Bacteria</taxon>
        <taxon>Bacillati</taxon>
        <taxon>Actinomycetota</taxon>
        <taxon>Actinomycetes</taxon>
        <taxon>Micromonosporales</taxon>
        <taxon>Micromonosporaceae</taxon>
        <taxon>Dactylosporangium</taxon>
    </lineage>
</organism>
<evidence type="ECO:0000256" key="1">
    <source>
        <dbReference type="SAM" id="MobiDB-lite"/>
    </source>
</evidence>
<feature type="compositionally biased region" description="Low complexity" evidence="1">
    <location>
        <begin position="88"/>
        <end position="105"/>
    </location>
</feature>
<protein>
    <submittedName>
        <fullName evidence="2">Uncharacterized protein</fullName>
    </submittedName>
</protein>
<dbReference type="EMBL" id="CP073767">
    <property type="protein sequence ID" value="UWZ54323.1"/>
    <property type="molecule type" value="Genomic_DNA"/>
</dbReference>
<dbReference type="KEGG" id="daur:Daura_49055"/>
<keyword evidence="3" id="KW-1185">Reference proteome</keyword>
<proteinExistence type="predicted"/>
<dbReference type="RefSeq" id="WP_156090163.1">
    <property type="nucleotide sequence ID" value="NZ_CP073767.1"/>
</dbReference>